<evidence type="ECO:0000313" key="9">
    <source>
        <dbReference type="Proteomes" id="UP000515977"/>
    </source>
</evidence>
<reference evidence="8 9" key="1">
    <citation type="submission" date="2020-08" db="EMBL/GenBank/DDBJ databases">
        <title>Genome sequence of Thermomonas brevis KACC 16975T.</title>
        <authorList>
            <person name="Hyun D.-W."/>
            <person name="Bae J.-W."/>
        </authorList>
    </citation>
    <scope>NUCLEOTIDE SEQUENCE [LARGE SCALE GENOMIC DNA]</scope>
    <source>
        <strain evidence="8 9">KACC 16975</strain>
    </source>
</reference>
<keyword evidence="5" id="KW-1133">Transmembrane helix</keyword>
<keyword evidence="6" id="KW-0732">Signal</keyword>
<dbReference type="InterPro" id="IPR043128">
    <property type="entry name" value="Rev_trsase/Diguanyl_cyclase"/>
</dbReference>
<dbReference type="NCBIfam" id="TIGR00254">
    <property type="entry name" value="GGDEF"/>
    <property type="match status" value="1"/>
</dbReference>
<feature type="chain" id="PRO_5028910950" description="diguanylate cyclase" evidence="6">
    <location>
        <begin position="18"/>
        <end position="989"/>
    </location>
</feature>
<evidence type="ECO:0000256" key="3">
    <source>
        <dbReference type="ARBA" id="ARBA00034247"/>
    </source>
</evidence>
<accession>A0A7G9QU00</accession>
<feature type="domain" description="GGDEF" evidence="7">
    <location>
        <begin position="860"/>
        <end position="989"/>
    </location>
</feature>
<dbReference type="Proteomes" id="UP000515977">
    <property type="component" value="Chromosome"/>
</dbReference>
<dbReference type="SUPFAM" id="SSF63829">
    <property type="entry name" value="Calcium-dependent phosphotriesterase"/>
    <property type="match status" value="2"/>
</dbReference>
<organism evidence="8 9">
    <name type="scientific">Thermomonas brevis</name>
    <dbReference type="NCBI Taxonomy" id="215691"/>
    <lineage>
        <taxon>Bacteria</taxon>
        <taxon>Pseudomonadati</taxon>
        <taxon>Pseudomonadota</taxon>
        <taxon>Gammaproteobacteria</taxon>
        <taxon>Lysobacterales</taxon>
        <taxon>Lysobacteraceae</taxon>
        <taxon>Thermomonas</taxon>
    </lineage>
</organism>
<dbReference type="PANTHER" id="PTHR45138:SF9">
    <property type="entry name" value="DIGUANYLATE CYCLASE DGCM-RELATED"/>
    <property type="match status" value="1"/>
</dbReference>
<dbReference type="Gene3D" id="2.60.40.10">
    <property type="entry name" value="Immunoglobulins"/>
    <property type="match status" value="1"/>
</dbReference>
<sequence length="989" mass="108032">MLGVLAALCLWPCAALALDAPQPAATEKPITAFYRETWTTRQGLPHNQVNAIAQTPDGYLWLGTWEGLVRYNGLEFQLFDRSNTPAMKDNGVRSVRASDGGAVVVGTSRGGVTVKQGDDWRTWRVADGLAQDEIMDALLDRQGRLWAATESLGITCLDHGKAIQFNVGNGRLPSNVAFALLEARDGSIWAATAGGLVHIVDGQARLVPRSAGLPDAPVFRVVETAKGELLVGTERGAYRRIGKSERFELVSPLLPNDGVPSLAEDAAGHLWVGTVNNGLFRLAGSAVEHFTSGRELPNNRVASLLVDREGSIWAGTNAGLMRLSDAPFTTWNSDQGMTDDYVRALAEAPGGGMWIGTGRGLNLWRDNAIVARYTKADGMPGDSVLSLLQARDGSLLIGSYTDGVLRMRDGRIVARYDSARGMPGSNQVRALAEDANGNVWIGTTRGLVRMRDGQFQLFGMAQGLQRDFIISLHLARDGTLWVGTSNGAVRIVGETVHPLDMRAMNGAQDVFGFLEDADGTMWMATDRGLLRYRDGRLQGLGLASGLPFDTLFAVVDDRLGNLWLTSNRGVLRLPRKEAEAVLAGRRAPLRFDHFGEADGLVSSQCNGGSGPVALRDARGNIWVATARGAATIAPGTLGKYRHELPHAVLEQVLADDRPVSLAGVLRLPAGTRKLEFRYAAPSFLASRFLRYRHRLEGLETGWVEQGNRRVVQYTNLGPGAYRFDVNVSAPGLGRGWSPGITSVQVEIAPQPWQRRGFIVAAALLAALLVYGLFLWRVSHLRQRAERLEGMVEQRTRDLREHAERLRESDQEKTLLLDRLRKQSEAFERMALEDALTGVGNRRSLDVELEAAFGRAVRSRRSLCFALFDVDEFKQINDRYSHAAGDRALVAVAHALRDALDGAGMLARWGGEEFAVLFERVSLERARDICEAMRQRVQAIDCSEYAPGWTLSVSGGVAERGDASRYEALVARADLLLYEAKRSGRNRIVG</sequence>
<feature type="transmembrane region" description="Helical" evidence="5">
    <location>
        <begin position="757"/>
        <end position="777"/>
    </location>
</feature>
<keyword evidence="4" id="KW-0175">Coiled coil</keyword>
<evidence type="ECO:0000256" key="4">
    <source>
        <dbReference type="SAM" id="Coils"/>
    </source>
</evidence>
<dbReference type="GO" id="GO:0005886">
    <property type="term" value="C:plasma membrane"/>
    <property type="evidence" value="ECO:0007669"/>
    <property type="project" value="TreeGrafter"/>
</dbReference>
<dbReference type="Gene3D" id="2.130.10.10">
    <property type="entry name" value="YVTN repeat-like/Quinoprotein amine dehydrogenase"/>
    <property type="match status" value="3"/>
</dbReference>
<dbReference type="InterPro" id="IPR029787">
    <property type="entry name" value="Nucleotide_cyclase"/>
</dbReference>
<keyword evidence="9" id="KW-1185">Reference proteome</keyword>
<dbReference type="PROSITE" id="PS50887">
    <property type="entry name" value="GGDEF"/>
    <property type="match status" value="1"/>
</dbReference>
<dbReference type="SMART" id="SM00267">
    <property type="entry name" value="GGDEF"/>
    <property type="match status" value="1"/>
</dbReference>
<dbReference type="KEGG" id="tbv:H9L17_01195"/>
<evidence type="ECO:0000256" key="5">
    <source>
        <dbReference type="SAM" id="Phobius"/>
    </source>
</evidence>
<evidence type="ECO:0000259" key="7">
    <source>
        <dbReference type="PROSITE" id="PS50887"/>
    </source>
</evidence>
<dbReference type="InterPro" id="IPR015943">
    <property type="entry name" value="WD40/YVTN_repeat-like_dom_sf"/>
</dbReference>
<feature type="coiled-coil region" evidence="4">
    <location>
        <begin position="784"/>
        <end position="811"/>
    </location>
</feature>
<keyword evidence="5" id="KW-0812">Transmembrane</keyword>
<dbReference type="InterPro" id="IPR000160">
    <property type="entry name" value="GGDEF_dom"/>
</dbReference>
<protein>
    <recommendedName>
        <fullName evidence="2">diguanylate cyclase</fullName>
        <ecNumber evidence="2">2.7.7.65</ecNumber>
    </recommendedName>
</protein>
<dbReference type="GO" id="GO:0052621">
    <property type="term" value="F:diguanylate cyclase activity"/>
    <property type="evidence" value="ECO:0007669"/>
    <property type="project" value="UniProtKB-EC"/>
</dbReference>
<comment type="catalytic activity">
    <reaction evidence="3">
        <text>2 GTP = 3',3'-c-di-GMP + 2 diphosphate</text>
        <dbReference type="Rhea" id="RHEA:24898"/>
        <dbReference type="ChEBI" id="CHEBI:33019"/>
        <dbReference type="ChEBI" id="CHEBI:37565"/>
        <dbReference type="ChEBI" id="CHEBI:58805"/>
        <dbReference type="EC" id="2.7.7.65"/>
    </reaction>
</comment>
<dbReference type="Pfam" id="PF07494">
    <property type="entry name" value="Reg_prop"/>
    <property type="match status" value="4"/>
</dbReference>
<dbReference type="InterPro" id="IPR050469">
    <property type="entry name" value="Diguanylate_Cyclase"/>
</dbReference>
<evidence type="ECO:0000256" key="2">
    <source>
        <dbReference type="ARBA" id="ARBA00012528"/>
    </source>
</evidence>
<dbReference type="SUPFAM" id="SSF55073">
    <property type="entry name" value="Nucleotide cyclase"/>
    <property type="match status" value="1"/>
</dbReference>
<dbReference type="AlphaFoldDB" id="A0A7G9QU00"/>
<gene>
    <name evidence="8" type="ORF">H9L17_01195</name>
</gene>
<dbReference type="Gene3D" id="3.30.70.270">
    <property type="match status" value="1"/>
</dbReference>
<evidence type="ECO:0000313" key="8">
    <source>
        <dbReference type="EMBL" id="QNN46825.1"/>
    </source>
</evidence>
<evidence type="ECO:0000256" key="1">
    <source>
        <dbReference type="ARBA" id="ARBA00001946"/>
    </source>
</evidence>
<dbReference type="CDD" id="cd01949">
    <property type="entry name" value="GGDEF"/>
    <property type="match status" value="1"/>
</dbReference>
<dbReference type="EMBL" id="CP060711">
    <property type="protein sequence ID" value="QNN46825.1"/>
    <property type="molecule type" value="Genomic_DNA"/>
</dbReference>
<evidence type="ECO:0000256" key="6">
    <source>
        <dbReference type="SAM" id="SignalP"/>
    </source>
</evidence>
<dbReference type="InterPro" id="IPR011123">
    <property type="entry name" value="Y_Y_Y"/>
</dbReference>
<dbReference type="Pfam" id="PF07495">
    <property type="entry name" value="Y_Y_Y"/>
    <property type="match status" value="1"/>
</dbReference>
<name>A0A7G9QU00_9GAMM</name>
<dbReference type="EC" id="2.7.7.65" evidence="2"/>
<dbReference type="Pfam" id="PF00990">
    <property type="entry name" value="GGDEF"/>
    <property type="match status" value="1"/>
</dbReference>
<dbReference type="GO" id="GO:1902201">
    <property type="term" value="P:negative regulation of bacterial-type flagellum-dependent cell motility"/>
    <property type="evidence" value="ECO:0007669"/>
    <property type="project" value="TreeGrafter"/>
</dbReference>
<comment type="cofactor">
    <cofactor evidence="1">
        <name>Mg(2+)</name>
        <dbReference type="ChEBI" id="CHEBI:18420"/>
    </cofactor>
</comment>
<dbReference type="InterPro" id="IPR013783">
    <property type="entry name" value="Ig-like_fold"/>
</dbReference>
<dbReference type="GO" id="GO:0043709">
    <property type="term" value="P:cell adhesion involved in single-species biofilm formation"/>
    <property type="evidence" value="ECO:0007669"/>
    <property type="project" value="TreeGrafter"/>
</dbReference>
<dbReference type="FunFam" id="3.30.70.270:FF:000001">
    <property type="entry name" value="Diguanylate cyclase domain protein"/>
    <property type="match status" value="1"/>
</dbReference>
<keyword evidence="5" id="KW-0472">Membrane</keyword>
<dbReference type="InterPro" id="IPR011110">
    <property type="entry name" value="Reg_prop"/>
</dbReference>
<dbReference type="PANTHER" id="PTHR45138">
    <property type="entry name" value="REGULATORY COMPONENTS OF SENSORY TRANSDUCTION SYSTEM"/>
    <property type="match status" value="1"/>
</dbReference>
<feature type="signal peptide" evidence="6">
    <location>
        <begin position="1"/>
        <end position="17"/>
    </location>
</feature>
<dbReference type="RefSeq" id="WP_187570574.1">
    <property type="nucleotide sequence ID" value="NZ_CP060711.1"/>
</dbReference>
<proteinExistence type="predicted"/>